<reference evidence="2" key="1">
    <citation type="journal article" date="2009" name="Environ. Microbiol.">
        <title>Contribution of mobile genetic elements to Desulfovibrio vulgaris genome plasticity.</title>
        <authorList>
            <person name="Walker C.B."/>
            <person name="Stolyar S."/>
            <person name="Chivian D."/>
            <person name="Pinel N."/>
            <person name="Gabster J.A."/>
            <person name="Dehal P.S."/>
            <person name="He Z."/>
            <person name="Yang Z.K."/>
            <person name="Yen H.C."/>
            <person name="Zhou J."/>
            <person name="Wall J.D."/>
            <person name="Hazen T.C."/>
            <person name="Arkin A.P."/>
            <person name="Stahl D.A."/>
        </authorList>
    </citation>
    <scope>NUCLEOTIDE SEQUENCE [LARGE SCALE GENOMIC DNA]</scope>
    <source>
        <strain evidence="2">DP4</strain>
    </source>
</reference>
<dbReference type="AlphaFoldDB" id="A0A0H3A557"/>
<proteinExistence type="predicted"/>
<name>A0A0H3A557_NITV4</name>
<accession>A0A0H3A557</accession>
<organism evidence="1 2">
    <name type="scientific">Nitratidesulfovibrio vulgaris (strain DP4)</name>
    <name type="common">Desulfovibrio vulgaris</name>
    <dbReference type="NCBI Taxonomy" id="391774"/>
    <lineage>
        <taxon>Bacteria</taxon>
        <taxon>Pseudomonadati</taxon>
        <taxon>Thermodesulfobacteriota</taxon>
        <taxon>Desulfovibrionia</taxon>
        <taxon>Desulfovibrionales</taxon>
        <taxon>Desulfovibrionaceae</taxon>
        <taxon>Nitratidesulfovibrio</taxon>
    </lineage>
</organism>
<dbReference type="KEGG" id="dvl:Dvul_0049"/>
<sequence>MQRHILRGVSLSAKPVAASIPEALAGRLEGVFDDVPRQFEARLHILPRTFTGTLEFGKPAQKFVALLAQGRNLLVVLHAGLGLGKRSLHHQLVYLRIPLVQLILQLADVLVPAAHGVLRGAEG</sequence>
<dbReference type="Proteomes" id="UP000009173">
    <property type="component" value="Chromosome"/>
</dbReference>
<protein>
    <submittedName>
        <fullName evidence="1">Uncharacterized protein</fullName>
    </submittedName>
</protein>
<dbReference type="HOGENOM" id="CLU_2011605_0_0_7"/>
<evidence type="ECO:0000313" key="1">
    <source>
        <dbReference type="EMBL" id="ABM27073.1"/>
    </source>
</evidence>
<dbReference type="EMBL" id="CP000527">
    <property type="protein sequence ID" value="ABM27073.1"/>
    <property type="molecule type" value="Genomic_DNA"/>
</dbReference>
<gene>
    <name evidence="1" type="ordered locus">Dvul_0049</name>
</gene>
<evidence type="ECO:0000313" key="2">
    <source>
        <dbReference type="Proteomes" id="UP000009173"/>
    </source>
</evidence>